<dbReference type="InterPro" id="IPR040442">
    <property type="entry name" value="Pyrv_kinase-like_dom_sf"/>
</dbReference>
<evidence type="ECO:0000313" key="2">
    <source>
        <dbReference type="Proteomes" id="UP000019151"/>
    </source>
</evidence>
<name>W0RDH6_9BACT</name>
<dbReference type="Pfam" id="PF13714">
    <property type="entry name" value="PEP_mutase"/>
    <property type="match status" value="1"/>
</dbReference>
<dbReference type="GO" id="GO:0003824">
    <property type="term" value="F:catalytic activity"/>
    <property type="evidence" value="ECO:0007669"/>
    <property type="project" value="InterPro"/>
</dbReference>
<dbReference type="Gene3D" id="3.20.20.60">
    <property type="entry name" value="Phosphoenolpyruvate-binding domains"/>
    <property type="match status" value="1"/>
</dbReference>
<reference evidence="1 2" key="1">
    <citation type="journal article" date="2014" name="Genome Announc.">
        <title>Genome Sequence and Methylome of Soil Bacterium Gemmatirosa kalamazoonensis KBS708T, a Member of the Rarely Cultivated Gemmatimonadetes Phylum.</title>
        <authorList>
            <person name="Debruyn J.M."/>
            <person name="Radosevich M."/>
            <person name="Wommack K.E."/>
            <person name="Polson S.W."/>
            <person name="Hauser L.J."/>
            <person name="Fawaz M.N."/>
            <person name="Korlach J."/>
            <person name="Tsai Y.C."/>
        </authorList>
    </citation>
    <scope>NUCLEOTIDE SEQUENCE [LARGE SCALE GENOMIC DNA]</scope>
    <source>
        <strain evidence="1 2">KBS708</strain>
    </source>
</reference>
<dbReference type="Gene3D" id="6.10.250.2750">
    <property type="match status" value="1"/>
</dbReference>
<protein>
    <recommendedName>
        <fullName evidence="3">PEP phosphonomutase</fullName>
    </recommendedName>
</protein>
<dbReference type="PANTHER" id="PTHR42905">
    <property type="entry name" value="PHOSPHOENOLPYRUVATE CARBOXYLASE"/>
    <property type="match status" value="1"/>
</dbReference>
<sequence>MSLSGPAEQFRKLHARGGDVLVLPNAWDAASARVIAEAGARAIATTSSGASWSLGRSDGEALSRDEMLAVVRRVARAVSVPVTADVERGYGDGSPRAVAETVRAVLDAGAVGINLEDGEGPGAVTGLAAQTARVAAARDAADVAGVPLFLNARVDLFLFAVGDPATRFDETVRRARAYVGAGADGIFVPGVGDADTIGRLAAAIDAPLNVIARPGMPSIPELRALGVARASLGGGVARAALGAAWRVATEVLGAGTYDALAAGVPIANMNALFAQR</sequence>
<organism evidence="1 2">
    <name type="scientific">Gemmatirosa kalamazoonensis</name>
    <dbReference type="NCBI Taxonomy" id="861299"/>
    <lineage>
        <taxon>Bacteria</taxon>
        <taxon>Pseudomonadati</taxon>
        <taxon>Gemmatimonadota</taxon>
        <taxon>Gemmatimonadia</taxon>
        <taxon>Gemmatimonadales</taxon>
        <taxon>Gemmatimonadaceae</taxon>
        <taxon>Gemmatirosa</taxon>
    </lineage>
</organism>
<dbReference type="PATRIC" id="fig|861299.3.peg.970"/>
<gene>
    <name evidence="1" type="ORF">J421_0955</name>
</gene>
<keyword evidence="2" id="KW-1185">Reference proteome</keyword>
<proteinExistence type="predicted"/>
<dbReference type="KEGG" id="gba:J421_0955"/>
<dbReference type="STRING" id="861299.J421_0955"/>
<dbReference type="InterPro" id="IPR015813">
    <property type="entry name" value="Pyrv/PenolPyrv_kinase-like_dom"/>
</dbReference>
<dbReference type="EMBL" id="CP007128">
    <property type="protein sequence ID" value="AHG88492.1"/>
    <property type="molecule type" value="Genomic_DNA"/>
</dbReference>
<dbReference type="FunCoup" id="W0RDH6">
    <property type="interactions" value="294"/>
</dbReference>
<dbReference type="InParanoid" id="W0RDH6"/>
<evidence type="ECO:0000313" key="1">
    <source>
        <dbReference type="EMBL" id="AHG88492.1"/>
    </source>
</evidence>
<dbReference type="SUPFAM" id="SSF51621">
    <property type="entry name" value="Phosphoenolpyruvate/pyruvate domain"/>
    <property type="match status" value="1"/>
</dbReference>
<dbReference type="eggNOG" id="COG2513">
    <property type="taxonomic scope" value="Bacteria"/>
</dbReference>
<dbReference type="AlphaFoldDB" id="W0RDH6"/>
<dbReference type="HOGENOM" id="CLU_027389_2_3_0"/>
<dbReference type="RefSeq" id="WP_025410027.1">
    <property type="nucleotide sequence ID" value="NZ_CP007128.1"/>
</dbReference>
<dbReference type="CDD" id="cd00377">
    <property type="entry name" value="ICL_PEPM"/>
    <property type="match status" value="1"/>
</dbReference>
<dbReference type="Proteomes" id="UP000019151">
    <property type="component" value="Chromosome"/>
</dbReference>
<dbReference type="InterPro" id="IPR039556">
    <property type="entry name" value="ICL/PEPM"/>
</dbReference>
<accession>W0RDH6</accession>
<dbReference type="OrthoDB" id="9780430at2"/>
<evidence type="ECO:0008006" key="3">
    <source>
        <dbReference type="Google" id="ProtNLM"/>
    </source>
</evidence>
<dbReference type="PANTHER" id="PTHR42905:SF16">
    <property type="entry name" value="CARBOXYPHOSPHONOENOLPYRUVATE PHOSPHONOMUTASE-LIKE PROTEIN (AFU_ORTHOLOGUE AFUA_5G07230)"/>
    <property type="match status" value="1"/>
</dbReference>